<dbReference type="SMART" id="SM00849">
    <property type="entry name" value="Lactamase_B"/>
    <property type="match status" value="2"/>
</dbReference>
<dbReference type="CDD" id="cd06262">
    <property type="entry name" value="metallo-hydrolase-like_MBL-fold"/>
    <property type="match status" value="2"/>
</dbReference>
<organism evidence="2 3">
    <name type="scientific">Aerophobetes bacterium</name>
    <dbReference type="NCBI Taxonomy" id="2030807"/>
    <lineage>
        <taxon>Bacteria</taxon>
        <taxon>Candidatus Aerophobota</taxon>
    </lineage>
</organism>
<evidence type="ECO:0000259" key="1">
    <source>
        <dbReference type="SMART" id="SM00849"/>
    </source>
</evidence>
<protein>
    <recommendedName>
        <fullName evidence="1">Metallo-beta-lactamase domain-containing protein</fullName>
    </recommendedName>
</protein>
<proteinExistence type="predicted"/>
<comment type="caution">
    <text evidence="2">The sequence shown here is derived from an EMBL/GenBank/DDBJ whole genome shotgun (WGS) entry which is preliminary data.</text>
</comment>
<evidence type="ECO:0000313" key="2">
    <source>
        <dbReference type="EMBL" id="RLE09168.1"/>
    </source>
</evidence>
<accession>A0A497E412</accession>
<sequence length="623" mass="71797">MKNIVQNVYLHKDTCNVYVIEDGTGLIVIHAGNGSVLDKISTSFPGKKIIACLNTHHFRPTVQGLPLFEEHDISIYVPYWEQDMFCGTTGFWQERQTWINYDGRWDRFSPISSIKPAGYLRDYDKIRIGELVFEIIPTPGPTPGAISLSLRIGGKKIIFTGDLIYGPGKVWNLASSQWNYNDAYGVCYWIQSLREIRAKGADILLPCHGEPIFSPQEALEKLEQNFNLLLKYRARPEELDAVKTEKWSGLTKITDHLYLDKASAAQSFYLISQSNKAMALDYGYRAPMLFPIKHHFSTRRPLLHGIEALKERFGIERIDVVIPSHIHDDHVCGIPLLERLFGTQLWCAERLADVLENPYRYNVQCIWPESMKVHRRIPFEKEFWWEEYKFKMHPSGAHTFYSAMIEFEVDGLKVIHTGDQQGFSDMVKRPDMFYHNYVYQNRFRREEMMNAAKLIKKIRPDLIISGHWETVKVNDEVLKALEKAGSEQVKIHEMLLPTNEFDWNCDHIGAEIFPYHLEFSEPNQSKKVQVKIRNPFKEAKGGLVKMVLPEGWQVVPQVHKVQIKGLGEKTLEFTIKIPGKLKIRRQPIAVDVTLDNYPLGQIAEALVTANWPEKTPWGGGVWG</sequence>
<dbReference type="SUPFAM" id="SSF56281">
    <property type="entry name" value="Metallo-hydrolase/oxidoreductase"/>
    <property type="match status" value="2"/>
</dbReference>
<dbReference type="Proteomes" id="UP000279422">
    <property type="component" value="Unassembled WGS sequence"/>
</dbReference>
<dbReference type="Gene3D" id="3.60.15.10">
    <property type="entry name" value="Ribonuclease Z/Hydroxyacylglutathione hydrolase-like"/>
    <property type="match status" value="2"/>
</dbReference>
<gene>
    <name evidence="2" type="ORF">DRJ00_04910</name>
</gene>
<reference evidence="2 3" key="1">
    <citation type="submission" date="2018-06" db="EMBL/GenBank/DDBJ databases">
        <title>Extensive metabolic versatility and redundancy in microbially diverse, dynamic hydrothermal sediments.</title>
        <authorList>
            <person name="Dombrowski N."/>
            <person name="Teske A."/>
            <person name="Baker B.J."/>
        </authorList>
    </citation>
    <scope>NUCLEOTIDE SEQUENCE [LARGE SCALE GENOMIC DNA]</scope>
    <source>
        <strain evidence="2">B47_G16</strain>
    </source>
</reference>
<dbReference type="PANTHER" id="PTHR42951:SF4">
    <property type="entry name" value="ACYL-COENZYME A THIOESTERASE MBLAC2"/>
    <property type="match status" value="1"/>
</dbReference>
<dbReference type="PANTHER" id="PTHR42951">
    <property type="entry name" value="METALLO-BETA-LACTAMASE DOMAIN-CONTAINING"/>
    <property type="match status" value="1"/>
</dbReference>
<feature type="domain" description="Metallo-beta-lactamase" evidence="1">
    <location>
        <begin position="265"/>
        <end position="467"/>
    </location>
</feature>
<evidence type="ECO:0000313" key="3">
    <source>
        <dbReference type="Proteomes" id="UP000279422"/>
    </source>
</evidence>
<feature type="domain" description="Metallo-beta-lactamase" evidence="1">
    <location>
        <begin position="14"/>
        <end position="208"/>
    </location>
</feature>
<dbReference type="InterPro" id="IPR001279">
    <property type="entry name" value="Metallo-B-lactamas"/>
</dbReference>
<dbReference type="Pfam" id="PF00753">
    <property type="entry name" value="Lactamase_B"/>
    <property type="match status" value="2"/>
</dbReference>
<dbReference type="EMBL" id="QMPZ01000059">
    <property type="protein sequence ID" value="RLE09168.1"/>
    <property type="molecule type" value="Genomic_DNA"/>
</dbReference>
<dbReference type="InterPro" id="IPR036866">
    <property type="entry name" value="RibonucZ/Hydroxyglut_hydro"/>
</dbReference>
<dbReference type="InterPro" id="IPR050855">
    <property type="entry name" value="NDM-1-like"/>
</dbReference>
<dbReference type="AlphaFoldDB" id="A0A497E412"/>
<name>A0A497E412_UNCAE</name>